<dbReference type="GO" id="GO:0061630">
    <property type="term" value="F:ubiquitin protein ligase activity"/>
    <property type="evidence" value="ECO:0007669"/>
    <property type="project" value="UniProtKB-EC"/>
</dbReference>
<dbReference type="InterPro" id="IPR047153">
    <property type="entry name" value="TRIM45/56/19-like"/>
</dbReference>
<dbReference type="InterPro" id="IPR000315">
    <property type="entry name" value="Znf_B-box"/>
</dbReference>
<dbReference type="PROSITE" id="PS00518">
    <property type="entry name" value="ZF_RING_1"/>
    <property type="match status" value="1"/>
</dbReference>
<evidence type="ECO:0000256" key="2">
    <source>
        <dbReference type="ARBA" id="ARBA00022771"/>
    </source>
</evidence>
<feature type="domain" description="RING-type" evidence="6">
    <location>
        <begin position="30"/>
        <end position="73"/>
    </location>
</feature>
<evidence type="ECO:0000256" key="1">
    <source>
        <dbReference type="ARBA" id="ARBA00022723"/>
    </source>
</evidence>
<keyword evidence="1" id="KW-0479">Metal-binding</keyword>
<dbReference type="Gene3D" id="3.30.160.60">
    <property type="entry name" value="Classic Zinc Finger"/>
    <property type="match status" value="1"/>
</dbReference>
<dbReference type="InterPro" id="IPR017907">
    <property type="entry name" value="Znf_RING_CS"/>
</dbReference>
<dbReference type="SUPFAM" id="SSF63829">
    <property type="entry name" value="Calcium-dependent phosphotriesterase"/>
    <property type="match status" value="1"/>
</dbReference>
<dbReference type="SMART" id="SM00336">
    <property type="entry name" value="BBOX"/>
    <property type="match status" value="2"/>
</dbReference>
<dbReference type="Gene3D" id="3.30.40.10">
    <property type="entry name" value="Zinc/RING finger domain, C3HC4 (zinc finger)"/>
    <property type="match status" value="1"/>
</dbReference>
<keyword evidence="5" id="KW-0175">Coiled coil</keyword>
<dbReference type="GO" id="GO:0008270">
    <property type="term" value="F:zinc ion binding"/>
    <property type="evidence" value="ECO:0007669"/>
    <property type="project" value="UniProtKB-KW"/>
</dbReference>
<evidence type="ECO:0000313" key="8">
    <source>
        <dbReference type="EMBL" id="CAC5378188.1"/>
    </source>
</evidence>
<dbReference type="Pfam" id="PF00097">
    <property type="entry name" value="zf-C3HC4"/>
    <property type="match status" value="1"/>
</dbReference>
<evidence type="ECO:0000259" key="7">
    <source>
        <dbReference type="PROSITE" id="PS50119"/>
    </source>
</evidence>
<dbReference type="InterPro" id="IPR013083">
    <property type="entry name" value="Znf_RING/FYVE/PHD"/>
</dbReference>
<evidence type="ECO:0000259" key="6">
    <source>
        <dbReference type="PROSITE" id="PS50089"/>
    </source>
</evidence>
<evidence type="ECO:0000313" key="9">
    <source>
        <dbReference type="Proteomes" id="UP000507470"/>
    </source>
</evidence>
<reference evidence="8 9" key="1">
    <citation type="submission" date="2020-06" db="EMBL/GenBank/DDBJ databases">
        <authorList>
            <person name="Li R."/>
            <person name="Bekaert M."/>
        </authorList>
    </citation>
    <scope>NUCLEOTIDE SEQUENCE [LARGE SCALE GENOMIC DNA]</scope>
    <source>
        <strain evidence="9">wild</strain>
    </source>
</reference>
<dbReference type="OrthoDB" id="6075765at2759"/>
<dbReference type="InterPro" id="IPR001841">
    <property type="entry name" value="Znf_RING"/>
</dbReference>
<dbReference type="PROSITE" id="PS50119">
    <property type="entry name" value="ZF_BBOX"/>
    <property type="match status" value="2"/>
</dbReference>
<dbReference type="SUPFAM" id="SSF57850">
    <property type="entry name" value="RING/U-box"/>
    <property type="match status" value="1"/>
</dbReference>
<keyword evidence="3" id="KW-0862">Zinc</keyword>
<proteinExistence type="predicted"/>
<dbReference type="Proteomes" id="UP000507470">
    <property type="component" value="Unassembled WGS sequence"/>
</dbReference>
<name>A0A6J8B2U2_MYTCO</name>
<feature type="domain" description="B box-type" evidence="7">
    <location>
        <begin position="103"/>
        <end position="145"/>
    </location>
</feature>
<dbReference type="InterPro" id="IPR011042">
    <property type="entry name" value="6-blade_b-propeller_TolB-like"/>
</dbReference>
<dbReference type="Gene3D" id="2.120.10.30">
    <property type="entry name" value="TolB, C-terminal domain"/>
    <property type="match status" value="1"/>
</dbReference>
<dbReference type="EMBL" id="CACVKT020002512">
    <property type="protein sequence ID" value="CAC5378188.1"/>
    <property type="molecule type" value="Genomic_DNA"/>
</dbReference>
<dbReference type="AlphaFoldDB" id="A0A6J8B2U2"/>
<dbReference type="InterPro" id="IPR018957">
    <property type="entry name" value="Znf_C3HC4_RING-type"/>
</dbReference>
<evidence type="ECO:0000256" key="5">
    <source>
        <dbReference type="SAM" id="Coils"/>
    </source>
</evidence>
<organism evidence="8 9">
    <name type="scientific">Mytilus coruscus</name>
    <name type="common">Sea mussel</name>
    <dbReference type="NCBI Taxonomy" id="42192"/>
    <lineage>
        <taxon>Eukaryota</taxon>
        <taxon>Metazoa</taxon>
        <taxon>Spiralia</taxon>
        <taxon>Lophotrochozoa</taxon>
        <taxon>Mollusca</taxon>
        <taxon>Bivalvia</taxon>
        <taxon>Autobranchia</taxon>
        <taxon>Pteriomorphia</taxon>
        <taxon>Mytilida</taxon>
        <taxon>Mytiloidea</taxon>
        <taxon>Mytilidae</taxon>
        <taxon>Mytilinae</taxon>
        <taxon>Mytilus</taxon>
    </lineage>
</organism>
<protein>
    <submittedName>
        <fullName evidence="8">TRIM56</fullName>
        <ecNumber evidence="8">2.3.2.27</ecNumber>
    </submittedName>
</protein>
<dbReference type="PANTHER" id="PTHR25462:SF306">
    <property type="entry name" value="TRIPARTITE MOTIF CONTAINING 9"/>
    <property type="match status" value="1"/>
</dbReference>
<dbReference type="PROSITE" id="PS50089">
    <property type="entry name" value="ZF_RING_2"/>
    <property type="match status" value="1"/>
</dbReference>
<feature type="domain" description="B box-type" evidence="7">
    <location>
        <begin position="150"/>
        <end position="194"/>
    </location>
</feature>
<sequence length="655" mass="75211">MDSLTLNSMNFIGKLKAGVNKRRTRMSYFCTLCKRDFKDPRLLNCYHSFCRFCLDEYLMVNYEDGNFPCPLCKEMNIVPVNGGRGLPKNQYIKISDSSCPTNCDLCEHRIKADSVCRDCNKNLCKSCLINHISMQGSRYHNVISLGNGREQIRTCFIHTKEELLYYCDTCEKPICNTCNTTEHKTHRSKDITSMATILREQLGTSLKRVTSNTDATDFQNKVAEQKRKIKAYQEDVIAVIDERTKELHRLINEIRGEFVRKVVNENEEKMKQLEDNMNTLNTNVAAIEELLKLGNIFLQHAYNIDIVVHTPKLQRQFEKLQKMDVQISEIKLKTFYPSQTDITDFQIEKIFGIFDKLNKRPKHIQSISRLSEYRRSYSDEDHRTNSIRSRLSFDMSSSTRSKKAFWCSEGTVTGLTLLRDGSVCICLGGEGILETFTTTGLRIGHQNFHHPLDDLVAARNGSLYISSNSEKRIFKLVKENKEIFAETRSCVRGLAIDFDENLITGMTEKGTFFDRHQVGYVTEISKTHKIKRVVKDSKIRYPARIAIGQDRRIVVSDWIQLSVYICNGDRIIGNYSGNVDSEKEFIPRGVCCFENGDIVVVDISTNCLHWLSPDGILRRVVSLDDQEAWSVTADQNYTVWVGTNNGYVFPVELLS</sequence>
<dbReference type="SMART" id="SM00184">
    <property type="entry name" value="RING"/>
    <property type="match status" value="2"/>
</dbReference>
<keyword evidence="9" id="KW-1185">Reference proteome</keyword>
<evidence type="ECO:0000256" key="3">
    <source>
        <dbReference type="ARBA" id="ARBA00022833"/>
    </source>
</evidence>
<keyword evidence="2 4" id="KW-0863">Zinc-finger</keyword>
<dbReference type="SUPFAM" id="SSF57845">
    <property type="entry name" value="B-box zinc-binding domain"/>
    <property type="match status" value="1"/>
</dbReference>
<keyword evidence="8" id="KW-0012">Acyltransferase</keyword>
<dbReference type="EC" id="2.3.2.27" evidence="8"/>
<evidence type="ECO:0000256" key="4">
    <source>
        <dbReference type="PROSITE-ProRule" id="PRU00024"/>
    </source>
</evidence>
<dbReference type="Pfam" id="PF00643">
    <property type="entry name" value="zf-B_box"/>
    <property type="match status" value="1"/>
</dbReference>
<feature type="coiled-coil region" evidence="5">
    <location>
        <begin position="215"/>
        <end position="290"/>
    </location>
</feature>
<dbReference type="PANTHER" id="PTHR25462">
    <property type="entry name" value="BONUS, ISOFORM C-RELATED"/>
    <property type="match status" value="1"/>
</dbReference>
<dbReference type="CDD" id="cd19757">
    <property type="entry name" value="Bbox1"/>
    <property type="match status" value="1"/>
</dbReference>
<gene>
    <name evidence="8" type="ORF">MCOR_14414</name>
</gene>
<accession>A0A6J8B2U2</accession>
<keyword evidence="8" id="KW-0808">Transferase</keyword>